<dbReference type="Gene3D" id="3.10.10.10">
    <property type="entry name" value="HIV Type 1 Reverse Transcriptase, subunit A, domain 1"/>
    <property type="match status" value="1"/>
</dbReference>
<dbReference type="Pfam" id="PF17919">
    <property type="entry name" value="RT_RNaseH_2"/>
    <property type="match status" value="1"/>
</dbReference>
<dbReference type="FunFam" id="3.30.70.270:FF:000003">
    <property type="entry name" value="Transposon Ty3-G Gag-Pol polyprotein"/>
    <property type="match status" value="1"/>
</dbReference>
<dbReference type="EMBL" id="SMMG02000006">
    <property type="protein sequence ID" value="KAA3470368.1"/>
    <property type="molecule type" value="Genomic_DNA"/>
</dbReference>
<gene>
    <name evidence="5" type="ORF">EPI10_016081</name>
</gene>
<dbReference type="InterPro" id="IPR043502">
    <property type="entry name" value="DNA/RNA_pol_sf"/>
</dbReference>
<comment type="caution">
    <text evidence="5">The sequence shown here is derived from an EMBL/GenBank/DDBJ whole genome shotgun (WGS) entry which is preliminary data.</text>
</comment>
<feature type="domain" description="Reverse transcriptase/retrotransposon-derived protein RNase H-like" evidence="4">
    <location>
        <begin position="446"/>
        <end position="533"/>
    </location>
</feature>
<dbReference type="CDD" id="cd01647">
    <property type="entry name" value="RT_LTR"/>
    <property type="match status" value="1"/>
</dbReference>
<dbReference type="Gene3D" id="3.30.70.270">
    <property type="match status" value="2"/>
</dbReference>
<evidence type="ECO:0000259" key="3">
    <source>
        <dbReference type="Pfam" id="PF00078"/>
    </source>
</evidence>
<evidence type="ECO:0000256" key="2">
    <source>
        <dbReference type="SAM" id="MobiDB-lite"/>
    </source>
</evidence>
<dbReference type="PANTHER" id="PTHR24559">
    <property type="entry name" value="TRANSPOSON TY3-I GAG-POL POLYPROTEIN"/>
    <property type="match status" value="1"/>
</dbReference>
<evidence type="ECO:0000313" key="5">
    <source>
        <dbReference type="EMBL" id="KAA3470368.1"/>
    </source>
</evidence>
<dbReference type="FunFam" id="3.30.70.270:FF:000020">
    <property type="entry name" value="Transposon Tf2-6 polyprotein-like Protein"/>
    <property type="match status" value="1"/>
</dbReference>
<dbReference type="Pfam" id="PF00078">
    <property type="entry name" value="RVT_1"/>
    <property type="match status" value="1"/>
</dbReference>
<feature type="region of interest" description="Disordered" evidence="2">
    <location>
        <begin position="36"/>
        <end position="65"/>
    </location>
</feature>
<dbReference type="SUPFAM" id="SSF56672">
    <property type="entry name" value="DNA/RNA polymerases"/>
    <property type="match status" value="1"/>
</dbReference>
<dbReference type="OrthoDB" id="986919at2759"/>
<feature type="region of interest" description="Disordered" evidence="2">
    <location>
        <begin position="70"/>
        <end position="89"/>
    </location>
</feature>
<accession>A0A5B6VMR5</accession>
<feature type="coiled-coil region" evidence="1">
    <location>
        <begin position="213"/>
        <end position="240"/>
    </location>
</feature>
<dbReference type="InterPro" id="IPR000477">
    <property type="entry name" value="RT_dom"/>
</dbReference>
<keyword evidence="1" id="KW-0175">Coiled coil</keyword>
<evidence type="ECO:0000256" key="1">
    <source>
        <dbReference type="SAM" id="Coils"/>
    </source>
</evidence>
<keyword evidence="6" id="KW-1185">Reference proteome</keyword>
<name>A0A5B6VMR5_9ROSI</name>
<evidence type="ECO:0000259" key="4">
    <source>
        <dbReference type="Pfam" id="PF17919"/>
    </source>
</evidence>
<feature type="domain" description="Reverse transcriptase" evidence="3">
    <location>
        <begin position="237"/>
        <end position="386"/>
    </location>
</feature>
<dbReference type="AlphaFoldDB" id="A0A5B6VMR5"/>
<proteinExistence type="predicted"/>
<dbReference type="PANTHER" id="PTHR24559:SF444">
    <property type="entry name" value="REVERSE TRANSCRIPTASE DOMAIN-CONTAINING PROTEIN"/>
    <property type="match status" value="1"/>
</dbReference>
<dbReference type="InterPro" id="IPR041577">
    <property type="entry name" value="RT_RNaseH_2"/>
</dbReference>
<dbReference type="InterPro" id="IPR043128">
    <property type="entry name" value="Rev_trsase/Diguanyl_cyclase"/>
</dbReference>
<sequence>MCKRSIDGFNEDIKLLVGILKLKACKADELSKEKRKVDLEVRDSRKRSMGKPYHSSSKKSGDYFNRSTTSVGYSNRGRGKQYTSPKAQATSVSSVGNKKDIKPECMDWLTLHDAVVNCRRNIIKLKCQNNEILQIESNESNELAVRCVRKGCKDYLAYIVDTKVSESKIESVSVVCEFPDVFPEELRGLPPIREVEFAIELVPGTLPISIAPYRMAPTELKELKAQLQELTDRVLFIKKKDGSMRMCIDYRQLNKVTIRNKYQLPRIDNLFDQLKGATVFSKIVKSSSVPKIAFRTRYRNYEFLVMPYGLTNAPAIFMDLMNRIFRPYLDRFVVVFIDNILIYSRDEFEHVEHLRIVLQTLRDKQLYAKFIKCEFWLREVRFLGHIVSADGIRVDPSKISVKPPRNVSEVRSFLVLAGYYHCFLKGFSMIATSMTKLLQKDVKFEWSEKCQQSFDQLKALLTEEPVLVQSKSGKEFFIYSDASLNDLGYMLMQEGKVITYASRQLKSHKKNYPTHDLELVIIVFALKIWRHHL</sequence>
<evidence type="ECO:0000313" key="6">
    <source>
        <dbReference type="Proteomes" id="UP000325315"/>
    </source>
</evidence>
<dbReference type="Proteomes" id="UP000325315">
    <property type="component" value="Unassembled WGS sequence"/>
</dbReference>
<protein>
    <submittedName>
        <fullName evidence="5">DNA/RNA polymerases superfamily protein</fullName>
    </submittedName>
</protein>
<organism evidence="5 6">
    <name type="scientific">Gossypium australe</name>
    <dbReference type="NCBI Taxonomy" id="47621"/>
    <lineage>
        <taxon>Eukaryota</taxon>
        <taxon>Viridiplantae</taxon>
        <taxon>Streptophyta</taxon>
        <taxon>Embryophyta</taxon>
        <taxon>Tracheophyta</taxon>
        <taxon>Spermatophyta</taxon>
        <taxon>Magnoliopsida</taxon>
        <taxon>eudicotyledons</taxon>
        <taxon>Gunneridae</taxon>
        <taxon>Pentapetalae</taxon>
        <taxon>rosids</taxon>
        <taxon>malvids</taxon>
        <taxon>Malvales</taxon>
        <taxon>Malvaceae</taxon>
        <taxon>Malvoideae</taxon>
        <taxon>Gossypium</taxon>
    </lineage>
</organism>
<reference evidence="6" key="1">
    <citation type="journal article" date="2019" name="Plant Biotechnol. J.">
        <title>Genome sequencing of the Australian wild diploid species Gossypium australe highlights disease resistance and delayed gland morphogenesis.</title>
        <authorList>
            <person name="Cai Y."/>
            <person name="Cai X."/>
            <person name="Wang Q."/>
            <person name="Wang P."/>
            <person name="Zhang Y."/>
            <person name="Cai C."/>
            <person name="Xu Y."/>
            <person name="Wang K."/>
            <person name="Zhou Z."/>
            <person name="Wang C."/>
            <person name="Geng S."/>
            <person name="Li B."/>
            <person name="Dong Q."/>
            <person name="Hou Y."/>
            <person name="Wang H."/>
            <person name="Ai P."/>
            <person name="Liu Z."/>
            <person name="Yi F."/>
            <person name="Sun M."/>
            <person name="An G."/>
            <person name="Cheng J."/>
            <person name="Zhang Y."/>
            <person name="Shi Q."/>
            <person name="Xie Y."/>
            <person name="Shi X."/>
            <person name="Chang Y."/>
            <person name="Huang F."/>
            <person name="Chen Y."/>
            <person name="Hong S."/>
            <person name="Mi L."/>
            <person name="Sun Q."/>
            <person name="Zhang L."/>
            <person name="Zhou B."/>
            <person name="Peng R."/>
            <person name="Zhang X."/>
            <person name="Liu F."/>
        </authorList>
    </citation>
    <scope>NUCLEOTIDE SEQUENCE [LARGE SCALE GENOMIC DNA]</scope>
    <source>
        <strain evidence="6">cv. PA1801</strain>
    </source>
</reference>
<dbReference type="InterPro" id="IPR053134">
    <property type="entry name" value="RNA-dir_DNA_polymerase"/>
</dbReference>